<dbReference type="RefSeq" id="WP_325848716.1">
    <property type="nucleotide sequence ID" value="NZ_JALLMC010000005.1"/>
</dbReference>
<keyword evidence="5" id="KW-1185">Reference proteome</keyword>
<protein>
    <submittedName>
        <fullName evidence="4">Autotransporter outer membrane beta-barrel domain-containing protein</fullName>
    </submittedName>
</protein>
<feature type="domain" description="Autotransporter" evidence="3">
    <location>
        <begin position="529"/>
        <end position="809"/>
    </location>
</feature>
<dbReference type="Pfam" id="PF18883">
    <property type="entry name" value="AC_1"/>
    <property type="match status" value="1"/>
</dbReference>
<dbReference type="CDD" id="cd01344">
    <property type="entry name" value="PL2_Passenger_AT"/>
    <property type="match status" value="1"/>
</dbReference>
<dbReference type="SUPFAM" id="SSF103515">
    <property type="entry name" value="Autotransporter"/>
    <property type="match status" value="1"/>
</dbReference>
<dbReference type="PROSITE" id="PS51208">
    <property type="entry name" value="AUTOTRANSPORTER"/>
    <property type="match status" value="1"/>
</dbReference>
<dbReference type="InterPro" id="IPR012332">
    <property type="entry name" value="Autotransporter_pectin_lyase_C"/>
</dbReference>
<dbReference type="EMBL" id="JALLMC010000005">
    <property type="protein sequence ID" value="MEB6410998.1"/>
    <property type="molecule type" value="Genomic_DNA"/>
</dbReference>
<keyword evidence="2" id="KW-0472">Membrane</keyword>
<evidence type="ECO:0000256" key="2">
    <source>
        <dbReference type="SAM" id="Phobius"/>
    </source>
</evidence>
<gene>
    <name evidence="4" type="ORF">MXM28_15010</name>
</gene>
<feature type="transmembrane region" description="Helical" evidence="2">
    <location>
        <begin position="21"/>
        <end position="40"/>
    </location>
</feature>
<sequence>MRYSKDYPLIKKIINLKPLNYYLLLLGFISTNIMASPITIDDTESVNAGNTISTNGDDITITETGVLILPDIKDDCVYEVDATQMNFLNNGKVESDANTGRYFVHYRVGGDFNFVNNGPIDLNGSNQEIIFATDSVSKDLSINIDNKNYIKANGPYLFNLQTSNTTALNINLNNSEQAKIDAGMGGVFYTTNDASVVNINNAGEITAKTTAIESYGQNIIHNSGKISGETDAIIMGDNDDQLQLETTSVIVGDVKAGGGDDTLTLLGETGTGVLDTKYQYSDFEYLDKKQSNTWLIKGDEITLTKGTSVKAGALLIADSDSKLNSNVSVDSGATFGGYGSLNGDLMNNGTLAIASAAPGMSDGEMSSFTIDGDYTGNNGQLIMNMALNGDTDSPGSRLIITGDTAGTTNVTINNVGGLGAKTIEGIEVIEVGGNSDGVFTQNGRIVAGAYDYTLVKGNSASDKNWYLTSDLALVPDPEPTPEPTPEPKAAPVRPEAGSYLGNQSAAKAMFISTMHDRIGEQHLTQSLPTDDVMPSTWIRTSGSRTEGRSAVSIDQQTYTSMFQLGNDLTSWTSNGHDRMHVGFMFGSGYAKTDSYSATSKSGARHSTGKVHGYNTGLYGTWYADAKSMAGLYVDSSLQYSWFNNETKGEQLNTEKYDSDVLQASLETGYVYKAIENGDKSLYLEPQAQMIYSRMNNDDFAETNGTRIHGADADGFTTRLGARIFGRVIKNRSIIEPFIEANWWHETAANSIQMNEQKVYDDIPSSRYEIKGGFEGGITNNLHSWVNAGFQTGKNDYSQITGMAGLKYIW</sequence>
<feature type="region of interest" description="Disordered" evidence="1">
    <location>
        <begin position="475"/>
        <end position="494"/>
    </location>
</feature>
<dbReference type="Proteomes" id="UP001306510">
    <property type="component" value="Unassembled WGS sequence"/>
</dbReference>
<proteinExistence type="predicted"/>
<reference evidence="4 5" key="1">
    <citation type="submission" date="2022-04" db="EMBL/GenBank/DDBJ databases">
        <title>Whole genome surviellance of AMR bacteria from Assam, India: One Health Study.</title>
        <authorList>
            <person name="Mendem S.K."/>
            <person name="Rakshit O."/>
            <person name="Murugesan D."/>
            <person name="Shome R."/>
            <person name="Raisen C."/>
            <person name="Holmes M.A."/>
            <person name="Saikia K."/>
            <person name="Shome B.R."/>
        </authorList>
    </citation>
    <scope>NUCLEOTIDE SEQUENCE [LARGE SCALE GENOMIC DNA]</scope>
    <source>
        <strain evidence="4 5">MGG-11lp</strain>
    </source>
</reference>
<dbReference type="SUPFAM" id="SSF51126">
    <property type="entry name" value="Pectin lyase-like"/>
    <property type="match status" value="1"/>
</dbReference>
<keyword evidence="2" id="KW-1133">Transmembrane helix</keyword>
<accession>A0ABU6E449</accession>
<evidence type="ECO:0000313" key="5">
    <source>
        <dbReference type="Proteomes" id="UP001306510"/>
    </source>
</evidence>
<dbReference type="InterPro" id="IPR006315">
    <property type="entry name" value="OM_autotransptr_brl_dom"/>
</dbReference>
<organism evidence="4 5">
    <name type="scientific">Enterobacter vonholyi</name>
    <dbReference type="NCBI Taxonomy" id="2797505"/>
    <lineage>
        <taxon>Bacteria</taxon>
        <taxon>Pseudomonadati</taxon>
        <taxon>Pseudomonadota</taxon>
        <taxon>Gammaproteobacteria</taxon>
        <taxon>Enterobacterales</taxon>
        <taxon>Enterobacteriaceae</taxon>
        <taxon>Enterobacter</taxon>
    </lineage>
</organism>
<dbReference type="Pfam" id="PF03797">
    <property type="entry name" value="Autotransporter"/>
    <property type="match status" value="1"/>
</dbReference>
<dbReference type="Gene3D" id="2.40.128.130">
    <property type="entry name" value="Autotransporter beta-domain"/>
    <property type="match status" value="1"/>
</dbReference>
<evidence type="ECO:0000259" key="3">
    <source>
        <dbReference type="PROSITE" id="PS51208"/>
    </source>
</evidence>
<name>A0ABU6E449_9ENTR</name>
<comment type="caution">
    <text evidence="4">The sequence shown here is derived from an EMBL/GenBank/DDBJ whole genome shotgun (WGS) entry which is preliminary data.</text>
</comment>
<dbReference type="InterPro" id="IPR050909">
    <property type="entry name" value="Bact_Autotransporter_VF"/>
</dbReference>
<evidence type="ECO:0000313" key="4">
    <source>
        <dbReference type="EMBL" id="MEB6410998.1"/>
    </source>
</evidence>
<evidence type="ECO:0000256" key="1">
    <source>
        <dbReference type="SAM" id="MobiDB-lite"/>
    </source>
</evidence>
<keyword evidence="2" id="KW-0812">Transmembrane</keyword>
<dbReference type="PANTHER" id="PTHR12338:SF5">
    <property type="entry name" value="ANTIGEN 43-RELATED"/>
    <property type="match status" value="1"/>
</dbReference>
<dbReference type="NCBIfam" id="TIGR01414">
    <property type="entry name" value="autotrans_barl"/>
    <property type="match status" value="1"/>
</dbReference>
<dbReference type="InterPro" id="IPR043990">
    <property type="entry name" value="AC_1"/>
</dbReference>
<dbReference type="Gene3D" id="2.160.20.20">
    <property type="match status" value="1"/>
</dbReference>
<dbReference type="InterPro" id="IPR005546">
    <property type="entry name" value="Autotransporte_beta"/>
</dbReference>
<feature type="compositionally biased region" description="Pro residues" evidence="1">
    <location>
        <begin position="476"/>
        <end position="488"/>
    </location>
</feature>
<dbReference type="InterPro" id="IPR036709">
    <property type="entry name" value="Autotransporte_beta_dom_sf"/>
</dbReference>
<dbReference type="PANTHER" id="PTHR12338">
    <property type="entry name" value="AUTOTRANSPORTER"/>
    <property type="match status" value="1"/>
</dbReference>
<dbReference type="InterPro" id="IPR011050">
    <property type="entry name" value="Pectin_lyase_fold/virulence"/>
</dbReference>
<dbReference type="SMART" id="SM00869">
    <property type="entry name" value="Autotransporter"/>
    <property type="match status" value="1"/>
</dbReference>